<evidence type="ECO:0000256" key="1">
    <source>
        <dbReference type="SAM" id="SignalP"/>
    </source>
</evidence>
<evidence type="ECO:0000313" key="3">
    <source>
        <dbReference type="Proteomes" id="UP000006755"/>
    </source>
</evidence>
<gene>
    <name evidence="2" type="ORF">B3C1_03470</name>
</gene>
<accession>K2J136</accession>
<feature type="signal peptide" evidence="1">
    <location>
        <begin position="1"/>
        <end position="23"/>
    </location>
</feature>
<organism evidence="2 3">
    <name type="scientific">Gallaecimonas xiamenensis 3-C-1</name>
    <dbReference type="NCBI Taxonomy" id="745411"/>
    <lineage>
        <taxon>Bacteria</taxon>
        <taxon>Pseudomonadati</taxon>
        <taxon>Pseudomonadota</taxon>
        <taxon>Gammaproteobacteria</taxon>
        <taxon>Enterobacterales</taxon>
        <taxon>Gallaecimonadaceae</taxon>
        <taxon>Gallaecimonas</taxon>
    </lineage>
</organism>
<reference evidence="2 3" key="1">
    <citation type="journal article" date="2012" name="J. Bacteriol.">
        <title>Genome Sequence of Gallaecimonas xiamenensis Type Strain 3-C-1.</title>
        <authorList>
            <person name="Lai Q."/>
            <person name="Wang L."/>
            <person name="Wang W."/>
            <person name="Shao Z."/>
        </authorList>
    </citation>
    <scope>NUCLEOTIDE SEQUENCE [LARGE SCALE GENOMIC DNA]</scope>
    <source>
        <strain evidence="2 3">3-C-1</strain>
    </source>
</reference>
<keyword evidence="3" id="KW-1185">Reference proteome</keyword>
<dbReference type="RefSeq" id="WP_008482945.1">
    <property type="nucleotide sequence ID" value="NZ_AMRI01000004.1"/>
</dbReference>
<dbReference type="OrthoDB" id="5511088at2"/>
<dbReference type="AlphaFoldDB" id="K2J136"/>
<evidence type="ECO:0000313" key="2">
    <source>
        <dbReference type="EMBL" id="EKE76621.1"/>
    </source>
</evidence>
<dbReference type="STRING" id="745411.B3C1_03470"/>
<keyword evidence="1" id="KW-0732">Signal</keyword>
<dbReference type="Proteomes" id="UP000006755">
    <property type="component" value="Unassembled WGS sequence"/>
</dbReference>
<sequence length="222" mass="24743">MDKGICARVCALLLALLSFCTHALDDGILPPLMRVGEVSQSQYAVAWWQWQKSVPGPASPFSDMTGLRCDYSQSGPVWFLASAPNDHKVERYCNVPAGKYLFVPVMSQLAAPNYENEFECPAVQQAVAIKWPQVKTLSLELDGHDLGSLAAFRQKARSCFDLLGSVSRDRLPPKIYPSATEGYWVMLRPLSPGEHSLKIRSRYLADSGQELVQDIDYTINIY</sequence>
<feature type="chain" id="PRO_5003861160" evidence="1">
    <location>
        <begin position="24"/>
        <end position="222"/>
    </location>
</feature>
<protein>
    <submittedName>
        <fullName evidence="2">Signal peptide protein</fullName>
    </submittedName>
</protein>
<name>K2J136_9GAMM</name>
<dbReference type="eggNOG" id="ENOG5032YH8">
    <property type="taxonomic scope" value="Bacteria"/>
</dbReference>
<proteinExistence type="predicted"/>
<comment type="caution">
    <text evidence="2">The sequence shown here is derived from an EMBL/GenBank/DDBJ whole genome shotgun (WGS) entry which is preliminary data.</text>
</comment>
<dbReference type="EMBL" id="AMRI01000004">
    <property type="protein sequence ID" value="EKE76621.1"/>
    <property type="molecule type" value="Genomic_DNA"/>
</dbReference>